<dbReference type="PANTHER" id="PTHR45672">
    <property type="entry name" value="PROTEIN DISULFIDE-ISOMERASE C17H9.14C-RELATED"/>
    <property type="match status" value="1"/>
</dbReference>
<evidence type="ECO:0000256" key="1">
    <source>
        <dbReference type="ARBA" id="ARBA00006347"/>
    </source>
</evidence>
<dbReference type="PANTHER" id="PTHR45672:SF3">
    <property type="entry name" value="THIOREDOXIN DOMAIN-CONTAINING PROTEIN 5"/>
    <property type="match status" value="1"/>
</dbReference>
<dbReference type="Gene3D" id="3.40.30.10">
    <property type="entry name" value="Glutaredoxin"/>
    <property type="match status" value="1"/>
</dbReference>
<keyword evidence="3" id="KW-1133">Transmembrane helix</keyword>
<feature type="domain" description="Thioredoxin" evidence="4">
    <location>
        <begin position="25"/>
        <end position="140"/>
    </location>
</feature>
<dbReference type="Pfam" id="PF00085">
    <property type="entry name" value="Thioredoxin"/>
    <property type="match status" value="1"/>
</dbReference>
<comment type="similarity">
    <text evidence="1">Belongs to the protein disulfide isomerase family.</text>
</comment>
<accession>A0A6C0ERN8</accession>
<name>A0A6C0ERN8_9ZZZZ</name>
<keyword evidence="3" id="KW-0472">Membrane</keyword>
<dbReference type="InterPro" id="IPR013766">
    <property type="entry name" value="Thioredoxin_domain"/>
</dbReference>
<organism evidence="5">
    <name type="scientific">viral metagenome</name>
    <dbReference type="NCBI Taxonomy" id="1070528"/>
    <lineage>
        <taxon>unclassified sequences</taxon>
        <taxon>metagenomes</taxon>
        <taxon>organismal metagenomes</taxon>
    </lineage>
</organism>
<dbReference type="PROSITE" id="PS51352">
    <property type="entry name" value="THIOREDOXIN_2"/>
    <property type="match status" value="1"/>
</dbReference>
<dbReference type="CDD" id="cd02961">
    <property type="entry name" value="PDI_a_family"/>
    <property type="match status" value="1"/>
</dbReference>
<sequence length="145" mass="16295">MISELIISLIVVLGFIGIYYLVTGTPPGARIIEQEPPTSSGLDDNQANFMFFYATWCPHCKTAQQPWHSIQQLVKNSRYTYGGKTVTFEDVNAETDKGKAALYDIKGYPTFKVQTADKLYEMAGRPSVENFREFLKKALGDEKPS</sequence>
<keyword evidence="3" id="KW-0812">Transmembrane</keyword>
<evidence type="ECO:0000256" key="3">
    <source>
        <dbReference type="SAM" id="Phobius"/>
    </source>
</evidence>
<dbReference type="GO" id="GO:0006457">
    <property type="term" value="P:protein folding"/>
    <property type="evidence" value="ECO:0007669"/>
    <property type="project" value="TreeGrafter"/>
</dbReference>
<dbReference type="InterPro" id="IPR051063">
    <property type="entry name" value="PDI"/>
</dbReference>
<evidence type="ECO:0000259" key="4">
    <source>
        <dbReference type="PROSITE" id="PS51352"/>
    </source>
</evidence>
<reference evidence="5" key="1">
    <citation type="journal article" date="2020" name="Nature">
        <title>Giant virus diversity and host interactions through global metagenomics.</title>
        <authorList>
            <person name="Schulz F."/>
            <person name="Roux S."/>
            <person name="Paez-Espino D."/>
            <person name="Jungbluth S."/>
            <person name="Walsh D.A."/>
            <person name="Denef V.J."/>
            <person name="McMahon K.D."/>
            <person name="Konstantinidis K.T."/>
            <person name="Eloe-Fadrosh E.A."/>
            <person name="Kyrpides N.C."/>
            <person name="Woyke T."/>
        </authorList>
    </citation>
    <scope>NUCLEOTIDE SEQUENCE</scope>
    <source>
        <strain evidence="5">GVMAG-M-3300009151-50</strain>
    </source>
</reference>
<dbReference type="AlphaFoldDB" id="A0A6C0ERN8"/>
<dbReference type="EMBL" id="MN738914">
    <property type="protein sequence ID" value="QHT30960.1"/>
    <property type="molecule type" value="Genomic_DNA"/>
</dbReference>
<protein>
    <recommendedName>
        <fullName evidence="4">Thioredoxin domain-containing protein</fullName>
    </recommendedName>
</protein>
<dbReference type="SUPFAM" id="SSF52833">
    <property type="entry name" value="Thioredoxin-like"/>
    <property type="match status" value="1"/>
</dbReference>
<dbReference type="GO" id="GO:0003756">
    <property type="term" value="F:protein disulfide isomerase activity"/>
    <property type="evidence" value="ECO:0007669"/>
    <property type="project" value="TreeGrafter"/>
</dbReference>
<dbReference type="GO" id="GO:0005783">
    <property type="term" value="C:endoplasmic reticulum"/>
    <property type="evidence" value="ECO:0007669"/>
    <property type="project" value="TreeGrafter"/>
</dbReference>
<evidence type="ECO:0000313" key="5">
    <source>
        <dbReference type="EMBL" id="QHT30960.1"/>
    </source>
</evidence>
<proteinExistence type="inferred from homology"/>
<keyword evidence="2" id="KW-0732">Signal</keyword>
<feature type="transmembrane region" description="Helical" evidence="3">
    <location>
        <begin position="6"/>
        <end position="22"/>
    </location>
</feature>
<dbReference type="InterPro" id="IPR036249">
    <property type="entry name" value="Thioredoxin-like_sf"/>
</dbReference>
<evidence type="ECO:0000256" key="2">
    <source>
        <dbReference type="ARBA" id="ARBA00022729"/>
    </source>
</evidence>